<dbReference type="EMBL" id="LC506465">
    <property type="protein sequence ID" value="BBO54099.1"/>
    <property type="molecule type" value="Genomic_DNA"/>
</dbReference>
<organism evidence="2">
    <name type="scientific">Abalone asfa-like virus</name>
    <dbReference type="NCBI Taxonomy" id="2839893"/>
    <lineage>
        <taxon>Viruses</taxon>
        <taxon>Varidnaviria</taxon>
        <taxon>Bamfordvirae</taxon>
        <taxon>Nucleocytoviricota</taxon>
        <taxon>Pokkesviricetes</taxon>
        <taxon>Asfuvirales</taxon>
        <taxon>Asfarviridae</taxon>
    </lineage>
</organism>
<accession>A0A5K7Y0Z7</accession>
<evidence type="ECO:0000313" key="2">
    <source>
        <dbReference type="EMBL" id="BBO54099.1"/>
    </source>
</evidence>
<reference evidence="2" key="1">
    <citation type="journal article" date="2020" name="Sci. Rep.">
        <title>A novel Asfarvirus-like virus identified as a potential cause of mass mortality of abalone.</title>
        <authorList>
            <person name="Matsuyama T."/>
            <person name="Takano T."/>
            <person name="Nishiki I."/>
            <person name="Fujiwara A."/>
            <person name="Kiryu I."/>
            <person name="Inada M."/>
            <person name="Sakai T."/>
            <person name="Terashima S."/>
            <person name="Matsuura Y."/>
            <person name="Isowa K."/>
            <person name="Nakayasu C."/>
        </authorList>
    </citation>
    <scope>NUCLEOTIDE SEQUENCE</scope>
</reference>
<feature type="region of interest" description="Disordered" evidence="1">
    <location>
        <begin position="170"/>
        <end position="197"/>
    </location>
</feature>
<feature type="compositionally biased region" description="Acidic residues" evidence="1">
    <location>
        <begin position="134"/>
        <end position="147"/>
    </location>
</feature>
<name>A0A5K7Y0Z7_9VIRU</name>
<feature type="region of interest" description="Disordered" evidence="1">
    <location>
        <begin position="127"/>
        <end position="156"/>
    </location>
</feature>
<sequence length="197" mass="23057">MFDQDNLQLTLLAYKPEELTSQPAYRDELQNNDFIGGAEDEDVYYKSFAEVMSTYMDNINILSNEKRGGNEAADLFLMDLDEFYDDSDEEFISHDKSKHVIFNDEVEEKYFNKDDKIDVTTKSSKKQKFNKNDDLDDEDDDIEDESARDDPFMPLNFDESSINILELLNINSQDDSDEDTNQGPIEHEYHTFELDEF</sequence>
<protein>
    <submittedName>
        <fullName evidence="2">Uncharacterized protein</fullName>
    </submittedName>
</protein>
<proteinExistence type="predicted"/>
<evidence type="ECO:0000256" key="1">
    <source>
        <dbReference type="SAM" id="MobiDB-lite"/>
    </source>
</evidence>
<feature type="compositionally biased region" description="Basic and acidic residues" evidence="1">
    <location>
        <begin position="185"/>
        <end position="197"/>
    </location>
</feature>